<evidence type="ECO:0000313" key="2">
    <source>
        <dbReference type="Proteomes" id="UP001186944"/>
    </source>
</evidence>
<name>A0AA88YWA6_PINIB</name>
<dbReference type="Proteomes" id="UP001186944">
    <property type="component" value="Unassembled WGS sequence"/>
</dbReference>
<organism evidence="1 2">
    <name type="scientific">Pinctada imbricata</name>
    <name type="common">Atlantic pearl-oyster</name>
    <name type="synonym">Pinctada martensii</name>
    <dbReference type="NCBI Taxonomy" id="66713"/>
    <lineage>
        <taxon>Eukaryota</taxon>
        <taxon>Metazoa</taxon>
        <taxon>Spiralia</taxon>
        <taxon>Lophotrochozoa</taxon>
        <taxon>Mollusca</taxon>
        <taxon>Bivalvia</taxon>
        <taxon>Autobranchia</taxon>
        <taxon>Pteriomorphia</taxon>
        <taxon>Pterioida</taxon>
        <taxon>Pterioidea</taxon>
        <taxon>Pteriidae</taxon>
        <taxon>Pinctada</taxon>
    </lineage>
</organism>
<comment type="caution">
    <text evidence="1">The sequence shown here is derived from an EMBL/GenBank/DDBJ whole genome shotgun (WGS) entry which is preliminary data.</text>
</comment>
<dbReference type="EMBL" id="VSWD01000002">
    <property type="protein sequence ID" value="KAK3107827.1"/>
    <property type="molecule type" value="Genomic_DNA"/>
</dbReference>
<proteinExistence type="predicted"/>
<protein>
    <submittedName>
        <fullName evidence="1">Uncharacterized protein</fullName>
    </submittedName>
</protein>
<evidence type="ECO:0000313" key="1">
    <source>
        <dbReference type="EMBL" id="KAK3107827.1"/>
    </source>
</evidence>
<dbReference type="AlphaFoldDB" id="A0AA88YWA6"/>
<reference evidence="1" key="1">
    <citation type="submission" date="2019-08" db="EMBL/GenBank/DDBJ databases">
        <title>The improved chromosome-level genome for the pearl oyster Pinctada fucata martensii using PacBio sequencing and Hi-C.</title>
        <authorList>
            <person name="Zheng Z."/>
        </authorList>
    </citation>
    <scope>NUCLEOTIDE SEQUENCE</scope>
    <source>
        <strain evidence="1">ZZ-2019</strain>
        <tissue evidence="1">Adductor muscle</tissue>
    </source>
</reference>
<gene>
    <name evidence="1" type="ORF">FSP39_023063</name>
</gene>
<keyword evidence="2" id="KW-1185">Reference proteome</keyword>
<accession>A0AA88YWA6</accession>
<sequence>MRSHITSKGGGNSEIGEHCVIIKPLIKYAITPTVKESLATLMQKNFGEIKMSEFFKALKIQRNSFVFYSSSCGKVKQKNSYTLLLERQTLGCDVIQVDYYIKSFDLRRTFAVGC</sequence>